<dbReference type="EMBL" id="RAQJ01000009">
    <property type="protein sequence ID" value="RKE89425.1"/>
    <property type="molecule type" value="Genomic_DNA"/>
</dbReference>
<dbReference type="PROSITE" id="PS51352">
    <property type="entry name" value="THIOREDOXIN_2"/>
    <property type="match status" value="1"/>
</dbReference>
<dbReference type="SUPFAM" id="SSF52833">
    <property type="entry name" value="Thioredoxin-like"/>
    <property type="match status" value="1"/>
</dbReference>
<dbReference type="InterPro" id="IPR036249">
    <property type="entry name" value="Thioredoxin-like_sf"/>
</dbReference>
<dbReference type="GO" id="GO:0016491">
    <property type="term" value="F:oxidoreductase activity"/>
    <property type="evidence" value="ECO:0007669"/>
    <property type="project" value="InterPro"/>
</dbReference>
<dbReference type="InterPro" id="IPR050553">
    <property type="entry name" value="Thioredoxin_ResA/DsbE_sf"/>
</dbReference>
<comment type="caution">
    <text evidence="6">The sequence shown here is derived from an EMBL/GenBank/DDBJ whole genome shotgun (WGS) entry which is preliminary data.</text>
</comment>
<reference evidence="6 7" key="1">
    <citation type="submission" date="2018-09" db="EMBL/GenBank/DDBJ databases">
        <title>Genomic Encyclopedia of Archaeal and Bacterial Type Strains, Phase II (KMG-II): from individual species to whole genera.</title>
        <authorList>
            <person name="Goeker M."/>
        </authorList>
    </citation>
    <scope>NUCLEOTIDE SEQUENCE [LARGE SCALE GENOMIC DNA]</scope>
    <source>
        <strain evidence="6 7">DSM 26283</strain>
    </source>
</reference>
<dbReference type="GO" id="GO:0016209">
    <property type="term" value="F:antioxidant activity"/>
    <property type="evidence" value="ECO:0007669"/>
    <property type="project" value="InterPro"/>
</dbReference>
<evidence type="ECO:0000256" key="2">
    <source>
        <dbReference type="ARBA" id="ARBA00022748"/>
    </source>
</evidence>
<dbReference type="RefSeq" id="WP_120202894.1">
    <property type="nucleotide sequence ID" value="NZ_RAQJ01000009.1"/>
</dbReference>
<organism evidence="6 7">
    <name type="scientific">Ichthyenterobacterium magnum</name>
    <dbReference type="NCBI Taxonomy" id="1230530"/>
    <lineage>
        <taxon>Bacteria</taxon>
        <taxon>Pseudomonadati</taxon>
        <taxon>Bacteroidota</taxon>
        <taxon>Flavobacteriia</taxon>
        <taxon>Flavobacteriales</taxon>
        <taxon>Flavobacteriaceae</taxon>
        <taxon>Ichthyenterobacterium</taxon>
    </lineage>
</organism>
<evidence type="ECO:0000313" key="6">
    <source>
        <dbReference type="EMBL" id="RKE89425.1"/>
    </source>
</evidence>
<dbReference type="Pfam" id="PF00578">
    <property type="entry name" value="AhpC-TSA"/>
    <property type="match status" value="1"/>
</dbReference>
<dbReference type="CDD" id="cd02966">
    <property type="entry name" value="TlpA_like_family"/>
    <property type="match status" value="1"/>
</dbReference>
<dbReference type="GO" id="GO:0017004">
    <property type="term" value="P:cytochrome complex assembly"/>
    <property type="evidence" value="ECO:0007669"/>
    <property type="project" value="UniProtKB-KW"/>
</dbReference>
<comment type="subcellular location">
    <subcellularLocation>
        <location evidence="1">Cell envelope</location>
    </subcellularLocation>
</comment>
<proteinExistence type="predicted"/>
<dbReference type="AlphaFoldDB" id="A0A420DC19"/>
<evidence type="ECO:0000256" key="3">
    <source>
        <dbReference type="ARBA" id="ARBA00023157"/>
    </source>
</evidence>
<evidence type="ECO:0000256" key="1">
    <source>
        <dbReference type="ARBA" id="ARBA00004196"/>
    </source>
</evidence>
<protein>
    <submittedName>
        <fullName evidence="6">Peroxiredoxin</fullName>
    </submittedName>
</protein>
<dbReference type="OrthoDB" id="1069091at2"/>
<evidence type="ECO:0000259" key="5">
    <source>
        <dbReference type="PROSITE" id="PS51352"/>
    </source>
</evidence>
<gene>
    <name evidence="6" type="ORF">BXY80_2774</name>
</gene>
<accession>A0A420DC19</accession>
<dbReference type="InterPro" id="IPR025380">
    <property type="entry name" value="DUF4369"/>
</dbReference>
<dbReference type="InterPro" id="IPR013766">
    <property type="entry name" value="Thioredoxin_domain"/>
</dbReference>
<name>A0A420DC19_9FLAO</name>
<keyword evidence="2" id="KW-0201">Cytochrome c-type biogenesis</keyword>
<dbReference type="GO" id="GO:0030313">
    <property type="term" value="C:cell envelope"/>
    <property type="evidence" value="ECO:0007669"/>
    <property type="project" value="UniProtKB-SubCell"/>
</dbReference>
<keyword evidence="7" id="KW-1185">Reference proteome</keyword>
<sequence>MKLITRFILFLTIVFFFNCSSEKDQFLEINGKTVGIDTKSILLIKAGQYLDSDSIIEIPVTDGKFHYKTKLDFPESVELFLGKAKNQGGRPMPLFLDNEKIDLTIYAEEEFDKNQVEGGKLNSQYKKYKENYDNKFNSRIKPLQDSISLLFENDQYNSDKAKLLYAELRKTKSQDKKIIIYEKIGNLKEVNQHLSPKAEIIENKLKPIYEEQKIFQQDYIENNPSIVSYSFFINDLMYNKENMDINLAKNNLQILSKANPNHPYNELASNLTDAIENIKVGKKYTDFSAPDLNGNVIKLSDKIDGKIALLDLWATWCGPCIAKSRTMVPLYNEFKNKGFTIVGIAGERKNTDRLVRFLEKEKWPWLNLVELDKQNNIWQKYNVDGGGGGIFLIDEKGLILAKDPTAEEVRNELESRLN</sequence>
<dbReference type="PANTHER" id="PTHR42852:SF6">
    <property type="entry name" value="THIOL:DISULFIDE INTERCHANGE PROTEIN DSBE"/>
    <property type="match status" value="1"/>
</dbReference>
<dbReference type="Proteomes" id="UP000284892">
    <property type="component" value="Unassembled WGS sequence"/>
</dbReference>
<dbReference type="InterPro" id="IPR000866">
    <property type="entry name" value="AhpC/TSA"/>
</dbReference>
<evidence type="ECO:0000256" key="4">
    <source>
        <dbReference type="ARBA" id="ARBA00023284"/>
    </source>
</evidence>
<dbReference type="Gene3D" id="3.40.30.10">
    <property type="entry name" value="Glutaredoxin"/>
    <property type="match status" value="1"/>
</dbReference>
<keyword evidence="3" id="KW-1015">Disulfide bond</keyword>
<dbReference type="Pfam" id="PF14289">
    <property type="entry name" value="DUF4369"/>
    <property type="match status" value="1"/>
</dbReference>
<dbReference type="PANTHER" id="PTHR42852">
    <property type="entry name" value="THIOL:DISULFIDE INTERCHANGE PROTEIN DSBE"/>
    <property type="match status" value="1"/>
</dbReference>
<keyword evidence="4" id="KW-0676">Redox-active center</keyword>
<evidence type="ECO:0000313" key="7">
    <source>
        <dbReference type="Proteomes" id="UP000284892"/>
    </source>
</evidence>
<feature type="domain" description="Thioredoxin" evidence="5">
    <location>
        <begin position="278"/>
        <end position="418"/>
    </location>
</feature>